<proteinExistence type="predicted"/>
<dbReference type="STRING" id="1391654.AKJ09_08240"/>
<organism evidence="2 3">
    <name type="scientific">Labilithrix luteola</name>
    <dbReference type="NCBI Taxonomy" id="1391654"/>
    <lineage>
        <taxon>Bacteria</taxon>
        <taxon>Pseudomonadati</taxon>
        <taxon>Myxococcota</taxon>
        <taxon>Polyangia</taxon>
        <taxon>Polyangiales</taxon>
        <taxon>Labilitrichaceae</taxon>
        <taxon>Labilithrix</taxon>
    </lineage>
</organism>
<evidence type="ECO:0000313" key="2">
    <source>
        <dbReference type="EMBL" id="AKV01577.1"/>
    </source>
</evidence>
<dbReference type="Proteomes" id="UP000064967">
    <property type="component" value="Chromosome"/>
</dbReference>
<keyword evidence="3" id="KW-1185">Reference proteome</keyword>
<evidence type="ECO:0000256" key="1">
    <source>
        <dbReference type="SAM" id="MobiDB-lite"/>
    </source>
</evidence>
<accession>A0A0K1Q7D2</accession>
<evidence type="ECO:0000313" key="3">
    <source>
        <dbReference type="Proteomes" id="UP000064967"/>
    </source>
</evidence>
<reference evidence="2 3" key="1">
    <citation type="submission" date="2015-08" db="EMBL/GenBank/DDBJ databases">
        <authorList>
            <person name="Babu N.S."/>
            <person name="Beckwith C.J."/>
            <person name="Beseler K.G."/>
            <person name="Brison A."/>
            <person name="Carone J.V."/>
            <person name="Caskin T.P."/>
            <person name="Diamond M."/>
            <person name="Durham M.E."/>
            <person name="Foxe J.M."/>
            <person name="Go M."/>
            <person name="Henderson B.A."/>
            <person name="Jones I.B."/>
            <person name="McGettigan J.A."/>
            <person name="Micheletti S.J."/>
            <person name="Nasrallah M.E."/>
            <person name="Ortiz D."/>
            <person name="Piller C.R."/>
            <person name="Privatt S.R."/>
            <person name="Schneider S.L."/>
            <person name="Sharp S."/>
            <person name="Smith T.C."/>
            <person name="Stanton J.D."/>
            <person name="Ullery H.E."/>
            <person name="Wilson R.J."/>
            <person name="Serrano M.G."/>
            <person name="Buck G."/>
            <person name="Lee V."/>
            <person name="Wang Y."/>
            <person name="Carvalho R."/>
            <person name="Voegtly L."/>
            <person name="Shi R."/>
            <person name="Duckworth R."/>
            <person name="Johnson A."/>
            <person name="Loviza R."/>
            <person name="Walstead R."/>
            <person name="Shah Z."/>
            <person name="Kiflezghi M."/>
            <person name="Wade K."/>
            <person name="Ball S.L."/>
            <person name="Bradley K.W."/>
            <person name="Asai D.J."/>
            <person name="Bowman C.A."/>
            <person name="Russell D.A."/>
            <person name="Pope W.H."/>
            <person name="Jacobs-Sera D."/>
            <person name="Hendrix R.W."/>
            <person name="Hatfull G.F."/>
        </authorList>
    </citation>
    <scope>NUCLEOTIDE SEQUENCE [LARGE SCALE GENOMIC DNA]</scope>
    <source>
        <strain evidence="2 3">DSM 27648</strain>
    </source>
</reference>
<dbReference type="EMBL" id="CP012333">
    <property type="protein sequence ID" value="AKV01577.1"/>
    <property type="molecule type" value="Genomic_DNA"/>
</dbReference>
<feature type="region of interest" description="Disordered" evidence="1">
    <location>
        <begin position="1"/>
        <end position="20"/>
    </location>
</feature>
<gene>
    <name evidence="2" type="ORF">AKJ09_08240</name>
</gene>
<feature type="compositionally biased region" description="Basic and acidic residues" evidence="1">
    <location>
        <begin position="1"/>
        <end position="19"/>
    </location>
</feature>
<dbReference type="KEGG" id="llu:AKJ09_08240"/>
<name>A0A0K1Q7D2_9BACT</name>
<protein>
    <submittedName>
        <fullName evidence="2">Uncharacterized protein</fullName>
    </submittedName>
</protein>
<dbReference type="AlphaFoldDB" id="A0A0K1Q7D2"/>
<sequence length="59" mass="6959">MHDEVHALVGAERREDLPRRSKRRPIHVRTFRDALERERELFEPRGSHAVSLPDKAFNA</sequence>